<proteinExistence type="predicted"/>
<gene>
    <name evidence="1" type="ORF">ALFOR1_40076</name>
</gene>
<protein>
    <submittedName>
        <fullName evidence="1">Uncharacterized protein</fullName>
    </submittedName>
</protein>
<sequence>MIKSQDVCARISFIVLDFLNVDPCLWNVQVHYGARTYFVGLALVGATPSFTLNFSNSAF</sequence>
<organism evidence="1 2">
    <name type="scientific">Alteromonas macleodii</name>
    <name type="common">Pseudoalteromonas macleodii</name>
    <dbReference type="NCBI Taxonomy" id="28108"/>
    <lineage>
        <taxon>Bacteria</taxon>
        <taxon>Pseudomonadati</taxon>
        <taxon>Pseudomonadota</taxon>
        <taxon>Gammaproteobacteria</taxon>
        <taxon>Alteromonadales</taxon>
        <taxon>Alteromonadaceae</taxon>
        <taxon>Alteromonas/Salinimonas group</taxon>
        <taxon>Alteromonas</taxon>
    </lineage>
</organism>
<dbReference type="AlphaFoldDB" id="A0A6T9Y821"/>
<evidence type="ECO:0000313" key="2">
    <source>
        <dbReference type="Proteomes" id="UP000509458"/>
    </source>
</evidence>
<evidence type="ECO:0000313" key="1">
    <source>
        <dbReference type="EMBL" id="CAB9494710.1"/>
    </source>
</evidence>
<name>A0A6T9Y821_ALTMA</name>
<reference evidence="1 2" key="1">
    <citation type="submission" date="2020-06" db="EMBL/GenBank/DDBJ databases">
        <authorList>
            <person name="Duchaud E."/>
        </authorList>
    </citation>
    <scope>NUCLEOTIDE SEQUENCE [LARGE SCALE GENOMIC DNA]</scope>
    <source>
        <strain evidence="1">Alteromonas fortis</strain>
    </source>
</reference>
<dbReference type="Proteomes" id="UP000509458">
    <property type="component" value="Chromosome"/>
</dbReference>
<dbReference type="EMBL" id="LR812090">
    <property type="protein sequence ID" value="CAB9494710.1"/>
    <property type="molecule type" value="Genomic_DNA"/>
</dbReference>
<accession>A0A6T9Y821</accession>